<dbReference type="AlphaFoldDB" id="A0A2P2Q3L5"/>
<organism evidence="1">
    <name type="scientific">Rhizophora mucronata</name>
    <name type="common">Asiatic mangrove</name>
    <dbReference type="NCBI Taxonomy" id="61149"/>
    <lineage>
        <taxon>Eukaryota</taxon>
        <taxon>Viridiplantae</taxon>
        <taxon>Streptophyta</taxon>
        <taxon>Embryophyta</taxon>
        <taxon>Tracheophyta</taxon>
        <taxon>Spermatophyta</taxon>
        <taxon>Magnoliopsida</taxon>
        <taxon>eudicotyledons</taxon>
        <taxon>Gunneridae</taxon>
        <taxon>Pentapetalae</taxon>
        <taxon>rosids</taxon>
        <taxon>fabids</taxon>
        <taxon>Malpighiales</taxon>
        <taxon>Rhizophoraceae</taxon>
        <taxon>Rhizophora</taxon>
    </lineage>
</organism>
<sequence>MLGFRLVIYLTTYQVWLQLA</sequence>
<reference evidence="1" key="1">
    <citation type="submission" date="2018-02" db="EMBL/GenBank/DDBJ databases">
        <title>Rhizophora mucronata_Transcriptome.</title>
        <authorList>
            <person name="Meera S.P."/>
            <person name="Sreeshan A."/>
            <person name="Augustine A."/>
        </authorList>
    </citation>
    <scope>NUCLEOTIDE SEQUENCE</scope>
    <source>
        <tissue evidence="1">Leaf</tissue>
    </source>
</reference>
<evidence type="ECO:0000313" key="1">
    <source>
        <dbReference type="EMBL" id="MBX61503.1"/>
    </source>
</evidence>
<name>A0A2P2Q3L5_RHIMU</name>
<protein>
    <submittedName>
        <fullName evidence="1">Uncharacterized protein</fullName>
    </submittedName>
</protein>
<dbReference type="EMBL" id="GGEC01081019">
    <property type="protein sequence ID" value="MBX61503.1"/>
    <property type="molecule type" value="Transcribed_RNA"/>
</dbReference>
<accession>A0A2P2Q3L5</accession>
<proteinExistence type="predicted"/>